<proteinExistence type="predicted"/>
<dbReference type="SUPFAM" id="SSF52172">
    <property type="entry name" value="CheY-like"/>
    <property type="match status" value="1"/>
</dbReference>
<evidence type="ECO:0000256" key="2">
    <source>
        <dbReference type="ARBA" id="ARBA00023012"/>
    </source>
</evidence>
<dbReference type="GO" id="GO:0000160">
    <property type="term" value="P:phosphorelay signal transduction system"/>
    <property type="evidence" value="ECO:0007669"/>
    <property type="project" value="UniProtKB-KW"/>
</dbReference>
<dbReference type="OrthoDB" id="9179585at2"/>
<evidence type="ECO:0000256" key="3">
    <source>
        <dbReference type="PROSITE-ProRule" id="PRU00169"/>
    </source>
</evidence>
<reference evidence="5 6" key="1">
    <citation type="submission" date="2019-06" db="EMBL/GenBank/DDBJ databases">
        <title>Whole genome shotgun sequence of Zoogloea ramigera NBRC 15342.</title>
        <authorList>
            <person name="Hosoyama A."/>
            <person name="Uohara A."/>
            <person name="Ohji S."/>
            <person name="Ichikawa N."/>
        </authorList>
    </citation>
    <scope>NUCLEOTIDE SEQUENCE [LARGE SCALE GENOMIC DNA]</scope>
    <source>
        <strain evidence="5 6">NBRC 15342</strain>
    </source>
</reference>
<dbReference type="Gene3D" id="3.40.50.2300">
    <property type="match status" value="1"/>
</dbReference>
<feature type="modified residue" description="4-aspartylphosphate" evidence="3">
    <location>
        <position position="60"/>
    </location>
</feature>
<dbReference type="PANTHER" id="PTHR45339:SF1">
    <property type="entry name" value="HYBRID SIGNAL TRANSDUCTION HISTIDINE KINASE J"/>
    <property type="match status" value="1"/>
</dbReference>
<protein>
    <recommendedName>
        <fullName evidence="4">Response regulatory domain-containing protein</fullName>
    </recommendedName>
</protein>
<evidence type="ECO:0000256" key="1">
    <source>
        <dbReference type="ARBA" id="ARBA00022553"/>
    </source>
</evidence>
<evidence type="ECO:0000313" key="5">
    <source>
        <dbReference type="EMBL" id="GEC96601.1"/>
    </source>
</evidence>
<comment type="caution">
    <text evidence="5">The sequence shown here is derived from an EMBL/GenBank/DDBJ whole genome shotgun (WGS) entry which is preliminary data.</text>
</comment>
<name>A0A4Y4CUK9_ZOORA</name>
<accession>A0A4Y4CUK9</accession>
<sequence length="129" mass="13991">MSDTSPPASRRILVVDDNAINRRLAMAFVKRLGFVTEEVEDGASALAKLASSPFDVVFLDISMPGMSGEEVLARLRADPRFSGLHIIAYTAHALPEEKQRLVDAGFDDLLIKPISLKAVELALANFLPA</sequence>
<dbReference type="Pfam" id="PF00072">
    <property type="entry name" value="Response_reg"/>
    <property type="match status" value="1"/>
</dbReference>
<dbReference type="RefSeq" id="WP_141353065.1">
    <property type="nucleotide sequence ID" value="NZ_BJNV01000048.1"/>
</dbReference>
<keyword evidence="6" id="KW-1185">Reference proteome</keyword>
<dbReference type="AlphaFoldDB" id="A0A4Y4CUK9"/>
<dbReference type="EMBL" id="BJNV01000048">
    <property type="protein sequence ID" value="GEC96601.1"/>
    <property type="molecule type" value="Genomic_DNA"/>
</dbReference>
<dbReference type="PANTHER" id="PTHR45339">
    <property type="entry name" value="HYBRID SIGNAL TRANSDUCTION HISTIDINE KINASE J"/>
    <property type="match status" value="1"/>
</dbReference>
<dbReference type="Proteomes" id="UP000318422">
    <property type="component" value="Unassembled WGS sequence"/>
</dbReference>
<dbReference type="CDD" id="cd17546">
    <property type="entry name" value="REC_hyHK_CKI1_RcsC-like"/>
    <property type="match status" value="1"/>
</dbReference>
<keyword evidence="2" id="KW-0902">Two-component regulatory system</keyword>
<dbReference type="SMART" id="SM00448">
    <property type="entry name" value="REC"/>
    <property type="match status" value="1"/>
</dbReference>
<dbReference type="InterPro" id="IPR001789">
    <property type="entry name" value="Sig_transdc_resp-reg_receiver"/>
</dbReference>
<dbReference type="InterPro" id="IPR011006">
    <property type="entry name" value="CheY-like_superfamily"/>
</dbReference>
<evidence type="ECO:0000259" key="4">
    <source>
        <dbReference type="PROSITE" id="PS50110"/>
    </source>
</evidence>
<keyword evidence="1 3" id="KW-0597">Phosphoprotein</keyword>
<evidence type="ECO:0000313" key="6">
    <source>
        <dbReference type="Proteomes" id="UP000318422"/>
    </source>
</evidence>
<dbReference type="PROSITE" id="PS50110">
    <property type="entry name" value="RESPONSE_REGULATORY"/>
    <property type="match status" value="1"/>
</dbReference>
<feature type="domain" description="Response regulatory" evidence="4">
    <location>
        <begin position="11"/>
        <end position="127"/>
    </location>
</feature>
<organism evidence="5 6">
    <name type="scientific">Zoogloea ramigera</name>
    <dbReference type="NCBI Taxonomy" id="350"/>
    <lineage>
        <taxon>Bacteria</taxon>
        <taxon>Pseudomonadati</taxon>
        <taxon>Pseudomonadota</taxon>
        <taxon>Betaproteobacteria</taxon>
        <taxon>Rhodocyclales</taxon>
        <taxon>Zoogloeaceae</taxon>
        <taxon>Zoogloea</taxon>
    </lineage>
</organism>
<gene>
    <name evidence="5" type="ORF">ZRA01_26740</name>
</gene>